<evidence type="ECO:0000256" key="1">
    <source>
        <dbReference type="ARBA" id="ARBA00007613"/>
    </source>
</evidence>
<dbReference type="PANTHER" id="PTHR30203">
    <property type="entry name" value="OUTER MEMBRANE CATION EFFLUX PROTEIN"/>
    <property type="match status" value="1"/>
</dbReference>
<keyword evidence="2" id="KW-0175">Coiled coil</keyword>
<dbReference type="PANTHER" id="PTHR30203:SF24">
    <property type="entry name" value="BLR4935 PROTEIN"/>
    <property type="match status" value="1"/>
</dbReference>
<dbReference type="STRING" id="343874.GCA_000805695_02347"/>
<dbReference type="AlphaFoldDB" id="A0A376G3G6"/>
<sequence>MKKYWLLVVCSLFIVNTKLIAQTTSENELDYKKFIETVQANNISYTAERFNVDIAETEILSAKAFADPELQFEYFDNGEAKRKMGLGYSAEVGWVLELGGKRKARINLAKSEFELTKLILLDYFKNLKADATLGFLQTIYQKEKLNVKENSYNMMNQLANSDEIRFKLGEISETDARQSRLETQSLKNEIIQAETDFATSKIRLSTFMGIDQYADLFSTVGDLKTFQRDFDLINLTEMALSNRTDLLVALQSKDVSQRMIELAKANRAIDLGLILGLEHSTAVRNLIAETPQFTQIKGGVNIPLKFSNKYNNELNVAKMQFKQEELNYKQTELEIKSQVKEAYELYEGYKKQLKQFDIEILKNANLILEAKKYSYKRGNSSLLEVLDAQRTYNEIQNQYLETLYNCASGLIDLERVVGIWDIDF</sequence>
<evidence type="ECO:0000313" key="4">
    <source>
        <dbReference type="EMBL" id="STD54834.1"/>
    </source>
</evidence>
<dbReference type="RefSeq" id="WP_114999372.1">
    <property type="nucleotide sequence ID" value="NZ_UFXS01000001.1"/>
</dbReference>
<dbReference type="InterPro" id="IPR003423">
    <property type="entry name" value="OMP_efflux"/>
</dbReference>
<dbReference type="EMBL" id="UFXS01000001">
    <property type="protein sequence ID" value="STD54834.1"/>
    <property type="molecule type" value="Genomic_DNA"/>
</dbReference>
<feature type="chain" id="PRO_5016729965" evidence="3">
    <location>
        <begin position="22"/>
        <end position="424"/>
    </location>
</feature>
<protein>
    <submittedName>
        <fullName evidence="4">Cation efflux system protein CzcC</fullName>
    </submittedName>
</protein>
<gene>
    <name evidence="4" type="primary">czcC</name>
    <name evidence="4" type="ORF">NCTC13456_01222</name>
</gene>
<keyword evidence="3" id="KW-0732">Signal</keyword>
<dbReference type="Gene3D" id="1.20.1600.10">
    <property type="entry name" value="Outer membrane efflux proteins (OEP)"/>
    <property type="match status" value="1"/>
</dbReference>
<comment type="similarity">
    <text evidence="1">Belongs to the outer membrane factor (OMF) (TC 1.B.17) family.</text>
</comment>
<dbReference type="Proteomes" id="UP000254737">
    <property type="component" value="Unassembled WGS sequence"/>
</dbReference>
<reference evidence="4 5" key="1">
    <citation type="submission" date="2018-06" db="EMBL/GenBank/DDBJ databases">
        <authorList>
            <consortium name="Pathogen Informatics"/>
            <person name="Doyle S."/>
        </authorList>
    </citation>
    <scope>NUCLEOTIDE SEQUENCE [LARGE SCALE GENOMIC DNA]</scope>
    <source>
        <strain evidence="4 5">NCTC13456</strain>
    </source>
</reference>
<dbReference type="Pfam" id="PF02321">
    <property type="entry name" value="OEP"/>
    <property type="match status" value="1"/>
</dbReference>
<feature type="coiled-coil region" evidence="2">
    <location>
        <begin position="314"/>
        <end position="341"/>
    </location>
</feature>
<dbReference type="GO" id="GO:0015562">
    <property type="term" value="F:efflux transmembrane transporter activity"/>
    <property type="evidence" value="ECO:0007669"/>
    <property type="project" value="InterPro"/>
</dbReference>
<feature type="signal peptide" evidence="3">
    <location>
        <begin position="1"/>
        <end position="21"/>
    </location>
</feature>
<dbReference type="InterPro" id="IPR010131">
    <property type="entry name" value="MdtP/NodT-like"/>
</dbReference>
<evidence type="ECO:0000256" key="3">
    <source>
        <dbReference type="SAM" id="SignalP"/>
    </source>
</evidence>
<name>A0A376G3G6_9FLAO</name>
<dbReference type="SUPFAM" id="SSF56954">
    <property type="entry name" value="Outer membrane efflux proteins (OEP)"/>
    <property type="match status" value="1"/>
</dbReference>
<accession>A0A376G3G6</accession>
<organism evidence="4 5">
    <name type="scientific">Empedobacter falsenii</name>
    <dbReference type="NCBI Taxonomy" id="343874"/>
    <lineage>
        <taxon>Bacteria</taxon>
        <taxon>Pseudomonadati</taxon>
        <taxon>Bacteroidota</taxon>
        <taxon>Flavobacteriia</taxon>
        <taxon>Flavobacteriales</taxon>
        <taxon>Weeksellaceae</taxon>
        <taxon>Empedobacter</taxon>
    </lineage>
</organism>
<evidence type="ECO:0000313" key="5">
    <source>
        <dbReference type="Proteomes" id="UP000254737"/>
    </source>
</evidence>
<evidence type="ECO:0000256" key="2">
    <source>
        <dbReference type="SAM" id="Coils"/>
    </source>
</evidence>
<proteinExistence type="inferred from homology"/>